<protein>
    <recommendedName>
        <fullName evidence="4">Secreted protein</fullName>
    </recommendedName>
</protein>
<dbReference type="GeneTree" id="ENSGT01090000261264"/>
<feature type="chain" id="PRO_5034178561" description="Secreted protein" evidence="1">
    <location>
        <begin position="26"/>
        <end position="119"/>
    </location>
</feature>
<accession>A0A8C4IPY1</accession>
<feature type="signal peptide" evidence="1">
    <location>
        <begin position="1"/>
        <end position="25"/>
    </location>
</feature>
<evidence type="ECO:0000313" key="3">
    <source>
        <dbReference type="Proteomes" id="UP000694389"/>
    </source>
</evidence>
<name>A0A8C4IPY1_DICLA</name>
<reference evidence="2" key="2">
    <citation type="submission" date="2025-09" db="UniProtKB">
        <authorList>
            <consortium name="Ensembl"/>
        </authorList>
    </citation>
    <scope>IDENTIFICATION</scope>
</reference>
<evidence type="ECO:0000313" key="2">
    <source>
        <dbReference type="Ensembl" id="ENSDLAP00005060114.1"/>
    </source>
</evidence>
<evidence type="ECO:0000256" key="1">
    <source>
        <dbReference type="SAM" id="SignalP"/>
    </source>
</evidence>
<dbReference type="Ensembl" id="ENSDLAT00005063678.2">
    <property type="protein sequence ID" value="ENSDLAP00005060114.1"/>
    <property type="gene ID" value="ENSDLAG00005025269.2"/>
</dbReference>
<sequence>MSSINGHMLSNVLFLCFPGFLVVQPAQISICGFNVVHVLHCTIQCFQHHLAMSCYFGVTQNSSCREDISKSTKIPLSPGVNDQHSVDFCILINLFLFSKRHSLHFPMYPGHAKLLARGC</sequence>
<dbReference type="Proteomes" id="UP000694389">
    <property type="component" value="Unassembled WGS sequence"/>
</dbReference>
<evidence type="ECO:0008006" key="4">
    <source>
        <dbReference type="Google" id="ProtNLM"/>
    </source>
</evidence>
<proteinExistence type="predicted"/>
<reference evidence="2" key="1">
    <citation type="submission" date="2025-08" db="UniProtKB">
        <authorList>
            <consortium name="Ensembl"/>
        </authorList>
    </citation>
    <scope>IDENTIFICATION</scope>
</reference>
<keyword evidence="3" id="KW-1185">Reference proteome</keyword>
<keyword evidence="1" id="KW-0732">Signal</keyword>
<organism evidence="2 3">
    <name type="scientific">Dicentrarchus labrax</name>
    <name type="common">European seabass</name>
    <name type="synonym">Morone labrax</name>
    <dbReference type="NCBI Taxonomy" id="13489"/>
    <lineage>
        <taxon>Eukaryota</taxon>
        <taxon>Metazoa</taxon>
        <taxon>Chordata</taxon>
        <taxon>Craniata</taxon>
        <taxon>Vertebrata</taxon>
        <taxon>Euteleostomi</taxon>
        <taxon>Actinopterygii</taxon>
        <taxon>Neopterygii</taxon>
        <taxon>Teleostei</taxon>
        <taxon>Neoteleostei</taxon>
        <taxon>Acanthomorphata</taxon>
        <taxon>Eupercaria</taxon>
        <taxon>Moronidae</taxon>
        <taxon>Dicentrarchus</taxon>
    </lineage>
</organism>
<dbReference type="AlphaFoldDB" id="A0A8C4IPY1"/>